<reference evidence="3 4" key="1">
    <citation type="submission" date="2012-01" db="EMBL/GenBank/DDBJ databases">
        <title>Improved High-Quality Draft sequence of Metallosphaera yellowstonensis MK1.</title>
        <authorList>
            <consortium name="US DOE Joint Genome Institute"/>
            <person name="Lucas S."/>
            <person name="Han J."/>
            <person name="Cheng J.-F."/>
            <person name="Goodwin L."/>
            <person name="Pitluck S."/>
            <person name="Peters L."/>
            <person name="Teshima H."/>
            <person name="Detter J.C."/>
            <person name="Han C."/>
            <person name="Tapia R."/>
            <person name="Land M."/>
            <person name="Hauser L."/>
            <person name="Kyrpides N."/>
            <person name="Kozubal M."/>
            <person name="Macur R.E."/>
            <person name="Jay Z."/>
            <person name="Inskeep W."/>
            <person name="Woyke T."/>
        </authorList>
    </citation>
    <scope>NUCLEOTIDE SEQUENCE [LARGE SCALE GENOMIC DNA]</scope>
    <source>
        <strain evidence="3 4">MK1</strain>
    </source>
</reference>
<evidence type="ECO:0000256" key="1">
    <source>
        <dbReference type="ARBA" id="ARBA00007637"/>
    </source>
</evidence>
<dbReference type="Proteomes" id="UP000003980">
    <property type="component" value="Unassembled WGS sequence"/>
</dbReference>
<comment type="similarity">
    <text evidence="1">Belongs to the NAD(P)-dependent epimerase/dehydratase family.</text>
</comment>
<evidence type="ECO:0000259" key="2">
    <source>
        <dbReference type="Pfam" id="PF01370"/>
    </source>
</evidence>
<gene>
    <name evidence="3" type="ORF">MetMK1DRAFT_00019730</name>
</gene>
<dbReference type="eggNOG" id="arCOG04762">
    <property type="taxonomic scope" value="Archaea"/>
</dbReference>
<dbReference type="SUPFAM" id="SSF51735">
    <property type="entry name" value="NAD(P)-binding Rossmann-fold domains"/>
    <property type="match status" value="1"/>
</dbReference>
<dbReference type="EMBL" id="JH597768">
    <property type="protein sequence ID" value="EHP69227.1"/>
    <property type="molecule type" value="Genomic_DNA"/>
</dbReference>
<dbReference type="InterPro" id="IPR053578">
    <property type="entry name" value="UDP-sulfoquinovose_synthase"/>
</dbReference>
<evidence type="ECO:0000313" key="4">
    <source>
        <dbReference type="Proteomes" id="UP000003980"/>
    </source>
</evidence>
<dbReference type="NCBIfam" id="NF041015">
    <property type="entry name" value="UDPsulfquin_syn"/>
    <property type="match status" value="1"/>
</dbReference>
<dbReference type="AlphaFoldDB" id="H2C600"/>
<sequence length="399" mass="45694">MKNFKVDKTIRLLIKMRAVILGVDGYLGWALALRLVARGHEVLGIDNLSTRRFSNEVGADSAFPLPSPEERERAVKKHLGGSFKFVVGDVRDKNLLDETIRGFKPDVVVHFAEQRSAPYSMKDYEHARYTLENNIITTLNLLYSVAEIDPSIHILKMGTMGEYGTPNFDIPESAFVEAVVNGKKDVIPTPKWGGSFYHWSKIFDTYLLLYKGRLSNLTITDIMQGPVYGTRTEEITDESLRTRFDFDETWGTVINRYCVEAVLGLPLTPYGKGKQTRGFISLEDSVEALRILLENPPKQGEYRVVNQFAEIYNVTQLAHIVKEAAEQLGMRVDITHVRNPRVEAEEHYYNPEIKVLPSLGFRPKKNIKEETKVMLKDLLPYKNRLERFKEAIMPKTHWK</sequence>
<organism evidence="3 4">
    <name type="scientific">Metallosphaera yellowstonensis MK1</name>
    <dbReference type="NCBI Taxonomy" id="671065"/>
    <lineage>
        <taxon>Archaea</taxon>
        <taxon>Thermoproteota</taxon>
        <taxon>Thermoprotei</taxon>
        <taxon>Sulfolobales</taxon>
        <taxon>Sulfolobaceae</taxon>
        <taxon>Metallosphaera</taxon>
    </lineage>
</organism>
<dbReference type="Gene3D" id="3.90.25.10">
    <property type="entry name" value="UDP-galactose 4-epimerase, domain 1"/>
    <property type="match status" value="1"/>
</dbReference>
<dbReference type="STRING" id="671065.MetMK1DRAFT_00019730"/>
<accession>H2C600</accession>
<dbReference type="Gene3D" id="3.40.50.720">
    <property type="entry name" value="NAD(P)-binding Rossmann-like Domain"/>
    <property type="match status" value="1"/>
</dbReference>
<dbReference type="Pfam" id="PF01370">
    <property type="entry name" value="Epimerase"/>
    <property type="match status" value="1"/>
</dbReference>
<dbReference type="HOGENOM" id="CLU_040971_1_0_2"/>
<keyword evidence="4" id="KW-1185">Reference proteome</keyword>
<dbReference type="PANTHER" id="PTHR43000">
    <property type="entry name" value="DTDP-D-GLUCOSE 4,6-DEHYDRATASE-RELATED"/>
    <property type="match status" value="1"/>
</dbReference>
<proteinExistence type="inferred from homology"/>
<name>H2C600_9CREN</name>
<feature type="domain" description="NAD-dependent epimerase/dehydratase" evidence="2">
    <location>
        <begin position="19"/>
        <end position="306"/>
    </location>
</feature>
<dbReference type="InterPro" id="IPR001509">
    <property type="entry name" value="Epimerase_deHydtase"/>
</dbReference>
<dbReference type="InterPro" id="IPR036291">
    <property type="entry name" value="NAD(P)-bd_dom_sf"/>
</dbReference>
<protein>
    <submittedName>
        <fullName evidence="3">Nucleoside-diphosphate-sugar epimerase</fullName>
    </submittedName>
</protein>
<evidence type="ECO:0000313" key="3">
    <source>
        <dbReference type="EMBL" id="EHP69227.1"/>
    </source>
</evidence>